<dbReference type="GO" id="GO:0051536">
    <property type="term" value="F:iron-sulfur cluster binding"/>
    <property type="evidence" value="ECO:0007669"/>
    <property type="project" value="UniProtKB-KW"/>
</dbReference>
<dbReference type="InterPro" id="IPR058240">
    <property type="entry name" value="rSAM_sf"/>
</dbReference>
<evidence type="ECO:0000256" key="3">
    <source>
        <dbReference type="ARBA" id="ARBA00023004"/>
    </source>
</evidence>
<organism evidence="6">
    <name type="scientific">marine sediment metagenome</name>
    <dbReference type="NCBI Taxonomy" id="412755"/>
    <lineage>
        <taxon>unclassified sequences</taxon>
        <taxon>metagenomes</taxon>
        <taxon>ecological metagenomes</taxon>
    </lineage>
</organism>
<dbReference type="PROSITE" id="PS51918">
    <property type="entry name" value="RADICAL_SAM"/>
    <property type="match status" value="1"/>
</dbReference>
<dbReference type="InterPro" id="IPR007197">
    <property type="entry name" value="rSAM"/>
</dbReference>
<proteinExistence type="predicted"/>
<evidence type="ECO:0000256" key="1">
    <source>
        <dbReference type="ARBA" id="ARBA00022691"/>
    </source>
</evidence>
<dbReference type="Gene3D" id="3.20.20.70">
    <property type="entry name" value="Aldolase class I"/>
    <property type="match status" value="1"/>
</dbReference>
<keyword evidence="1" id="KW-0949">S-adenosyl-L-methionine</keyword>
<evidence type="ECO:0000313" key="6">
    <source>
        <dbReference type="EMBL" id="GAH99158.1"/>
    </source>
</evidence>
<sequence>MVSPQLDGEKILEVARQIPSLEPRWIIIEGGEPLLRQELFEVIEIIYKGNIKIYLISNGMFLDKNIARRLADFDVNLMISIDGADKESYEKIRKGASFEKLKESVTIASEYKILDSCPVTIGRHNYEQLDKIFQFAKDIGYKKITFLGLKPCTDYKNNVLSGEQYRSILLSLVEYQRKYMLDIYFDEPFFKPFLKEHNIDYSA</sequence>
<evidence type="ECO:0000256" key="4">
    <source>
        <dbReference type="ARBA" id="ARBA00023014"/>
    </source>
</evidence>
<comment type="caution">
    <text evidence="6">The sequence shown here is derived from an EMBL/GenBank/DDBJ whole genome shotgun (WGS) entry which is preliminary data.</text>
</comment>
<keyword evidence="4" id="KW-0411">Iron-sulfur</keyword>
<dbReference type="SUPFAM" id="SSF102114">
    <property type="entry name" value="Radical SAM enzymes"/>
    <property type="match status" value="1"/>
</dbReference>
<dbReference type="AlphaFoldDB" id="X1LYG0"/>
<feature type="non-terminal residue" evidence="6">
    <location>
        <position position="203"/>
    </location>
</feature>
<keyword evidence="3" id="KW-0408">Iron</keyword>
<dbReference type="EMBL" id="BARV01000498">
    <property type="protein sequence ID" value="GAH99158.1"/>
    <property type="molecule type" value="Genomic_DNA"/>
</dbReference>
<dbReference type="PANTHER" id="PTHR11228">
    <property type="entry name" value="RADICAL SAM DOMAIN PROTEIN"/>
    <property type="match status" value="1"/>
</dbReference>
<dbReference type="CDD" id="cd01335">
    <property type="entry name" value="Radical_SAM"/>
    <property type="match status" value="1"/>
</dbReference>
<dbReference type="GO" id="GO:0003824">
    <property type="term" value="F:catalytic activity"/>
    <property type="evidence" value="ECO:0007669"/>
    <property type="project" value="InterPro"/>
</dbReference>
<dbReference type="InterPro" id="IPR013785">
    <property type="entry name" value="Aldolase_TIM"/>
</dbReference>
<dbReference type="InterPro" id="IPR050377">
    <property type="entry name" value="Radical_SAM_PqqE_MftC-like"/>
</dbReference>
<name>X1LYG0_9ZZZZ</name>
<dbReference type="PANTHER" id="PTHR11228:SF7">
    <property type="entry name" value="PQQA PEPTIDE CYCLASE"/>
    <property type="match status" value="1"/>
</dbReference>
<protein>
    <recommendedName>
        <fullName evidence="5">Radical SAM core domain-containing protein</fullName>
    </recommendedName>
</protein>
<keyword evidence="2" id="KW-0479">Metal-binding</keyword>
<gene>
    <name evidence="6" type="ORF">S06H3_01857</name>
</gene>
<dbReference type="GO" id="GO:0046872">
    <property type="term" value="F:metal ion binding"/>
    <property type="evidence" value="ECO:0007669"/>
    <property type="project" value="UniProtKB-KW"/>
</dbReference>
<accession>X1LYG0</accession>
<evidence type="ECO:0000256" key="2">
    <source>
        <dbReference type="ARBA" id="ARBA00022723"/>
    </source>
</evidence>
<feature type="domain" description="Radical SAM core" evidence="5">
    <location>
        <begin position="1"/>
        <end position="182"/>
    </location>
</feature>
<evidence type="ECO:0000259" key="5">
    <source>
        <dbReference type="PROSITE" id="PS51918"/>
    </source>
</evidence>
<dbReference type="Pfam" id="PF04055">
    <property type="entry name" value="Radical_SAM"/>
    <property type="match status" value="1"/>
</dbReference>
<reference evidence="6" key="1">
    <citation type="journal article" date="2014" name="Front. Microbiol.">
        <title>High frequency of phylogenetically diverse reductive dehalogenase-homologous genes in deep subseafloor sedimentary metagenomes.</title>
        <authorList>
            <person name="Kawai M."/>
            <person name="Futagami T."/>
            <person name="Toyoda A."/>
            <person name="Takaki Y."/>
            <person name="Nishi S."/>
            <person name="Hori S."/>
            <person name="Arai W."/>
            <person name="Tsubouchi T."/>
            <person name="Morono Y."/>
            <person name="Uchiyama I."/>
            <person name="Ito T."/>
            <person name="Fujiyama A."/>
            <person name="Inagaki F."/>
            <person name="Takami H."/>
        </authorList>
    </citation>
    <scope>NUCLEOTIDE SEQUENCE</scope>
    <source>
        <strain evidence="6">Expedition CK06-06</strain>
    </source>
</reference>